<keyword evidence="3" id="KW-1185">Reference proteome</keyword>
<dbReference type="OrthoDB" id="2395269at2759"/>
<protein>
    <submittedName>
        <fullName evidence="2">Uncharacterized protein</fullName>
    </submittedName>
</protein>
<sequence length="171" mass="19990">MNFGTWELEMAKNKNAVDCHGHLHLCLKLNVVRNMEKKYSVSPEISEMKIEINEIKTLMNGMKTEMNEMKTEMNAMNEKMAEISLSLTFLMKLFKLIVNIQTQSDKPKELSEIDLLRQQIIDLETKNSLVKDKLKQAVEKNKTRIIKLKQSNKEIANYNMILRKKKPPNHN</sequence>
<dbReference type="EMBL" id="QKWP01001749">
    <property type="protein sequence ID" value="RIB06871.1"/>
    <property type="molecule type" value="Genomic_DNA"/>
</dbReference>
<organism evidence="2 3">
    <name type="scientific">Gigaspora rosea</name>
    <dbReference type="NCBI Taxonomy" id="44941"/>
    <lineage>
        <taxon>Eukaryota</taxon>
        <taxon>Fungi</taxon>
        <taxon>Fungi incertae sedis</taxon>
        <taxon>Mucoromycota</taxon>
        <taxon>Glomeromycotina</taxon>
        <taxon>Glomeromycetes</taxon>
        <taxon>Diversisporales</taxon>
        <taxon>Gigasporaceae</taxon>
        <taxon>Gigaspora</taxon>
    </lineage>
</organism>
<accession>A0A397UAZ3</accession>
<feature type="coiled-coil region" evidence="1">
    <location>
        <begin position="113"/>
        <end position="151"/>
    </location>
</feature>
<dbReference type="Gene3D" id="1.20.5.190">
    <property type="match status" value="1"/>
</dbReference>
<name>A0A397UAZ3_9GLOM</name>
<gene>
    <name evidence="2" type="ORF">C2G38_2216008</name>
</gene>
<reference evidence="2 3" key="1">
    <citation type="submission" date="2018-06" db="EMBL/GenBank/DDBJ databases">
        <title>Comparative genomics reveals the genomic features of Rhizophagus irregularis, R. cerebriforme, R. diaphanum and Gigaspora rosea, and their symbiotic lifestyle signature.</title>
        <authorList>
            <person name="Morin E."/>
            <person name="San Clemente H."/>
            <person name="Chen E.C.H."/>
            <person name="De La Providencia I."/>
            <person name="Hainaut M."/>
            <person name="Kuo A."/>
            <person name="Kohler A."/>
            <person name="Murat C."/>
            <person name="Tang N."/>
            <person name="Roy S."/>
            <person name="Loubradou J."/>
            <person name="Henrissat B."/>
            <person name="Grigoriev I.V."/>
            <person name="Corradi N."/>
            <person name="Roux C."/>
            <person name="Martin F.M."/>
        </authorList>
    </citation>
    <scope>NUCLEOTIDE SEQUENCE [LARGE SCALE GENOMIC DNA]</scope>
    <source>
        <strain evidence="2 3">DAOM 194757</strain>
    </source>
</reference>
<proteinExistence type="predicted"/>
<evidence type="ECO:0000313" key="2">
    <source>
        <dbReference type="EMBL" id="RIB06871.1"/>
    </source>
</evidence>
<feature type="coiled-coil region" evidence="1">
    <location>
        <begin position="52"/>
        <end position="86"/>
    </location>
</feature>
<dbReference type="Proteomes" id="UP000266673">
    <property type="component" value="Unassembled WGS sequence"/>
</dbReference>
<keyword evidence="1" id="KW-0175">Coiled coil</keyword>
<comment type="caution">
    <text evidence="2">The sequence shown here is derived from an EMBL/GenBank/DDBJ whole genome shotgun (WGS) entry which is preliminary data.</text>
</comment>
<evidence type="ECO:0000313" key="3">
    <source>
        <dbReference type="Proteomes" id="UP000266673"/>
    </source>
</evidence>
<evidence type="ECO:0000256" key="1">
    <source>
        <dbReference type="SAM" id="Coils"/>
    </source>
</evidence>
<dbReference type="AlphaFoldDB" id="A0A397UAZ3"/>